<evidence type="ECO:0000256" key="9">
    <source>
        <dbReference type="SAM" id="Phobius"/>
    </source>
</evidence>
<dbReference type="InterPro" id="IPR036890">
    <property type="entry name" value="HATPase_C_sf"/>
</dbReference>
<feature type="domain" description="Histidine kinase" evidence="10">
    <location>
        <begin position="288"/>
        <end position="503"/>
    </location>
</feature>
<dbReference type="Gene3D" id="6.10.340.10">
    <property type="match status" value="1"/>
</dbReference>
<dbReference type="Pfam" id="PF02518">
    <property type="entry name" value="HATPase_c"/>
    <property type="match status" value="1"/>
</dbReference>
<dbReference type="InterPro" id="IPR050351">
    <property type="entry name" value="BphY/WalK/GraS-like"/>
</dbReference>
<evidence type="ECO:0000256" key="4">
    <source>
        <dbReference type="ARBA" id="ARBA00022553"/>
    </source>
</evidence>
<evidence type="ECO:0000259" key="10">
    <source>
        <dbReference type="PROSITE" id="PS50109"/>
    </source>
</evidence>
<dbReference type="PROSITE" id="PS50109">
    <property type="entry name" value="HIS_KIN"/>
    <property type="match status" value="1"/>
</dbReference>
<keyword evidence="12" id="KW-0547">Nucleotide-binding</keyword>
<dbReference type="InterPro" id="IPR005467">
    <property type="entry name" value="His_kinase_dom"/>
</dbReference>
<feature type="transmembrane region" description="Helical" evidence="9">
    <location>
        <begin position="185"/>
        <end position="204"/>
    </location>
</feature>
<evidence type="ECO:0000256" key="1">
    <source>
        <dbReference type="ARBA" id="ARBA00000085"/>
    </source>
</evidence>
<feature type="transmembrane region" description="Helical" evidence="9">
    <location>
        <begin position="13"/>
        <end position="33"/>
    </location>
</feature>
<accession>A0ABT4D579</accession>
<dbReference type="SUPFAM" id="SSF55874">
    <property type="entry name" value="ATPase domain of HSP90 chaperone/DNA topoisomerase II/histidine kinase"/>
    <property type="match status" value="1"/>
</dbReference>
<evidence type="ECO:0000256" key="8">
    <source>
        <dbReference type="SAM" id="Coils"/>
    </source>
</evidence>
<keyword evidence="12" id="KW-0067">ATP-binding</keyword>
<dbReference type="Pfam" id="PF00512">
    <property type="entry name" value="HisKA"/>
    <property type="match status" value="1"/>
</dbReference>
<dbReference type="PROSITE" id="PS50885">
    <property type="entry name" value="HAMP"/>
    <property type="match status" value="1"/>
</dbReference>
<gene>
    <name evidence="12" type="ORF">OW729_02300</name>
</gene>
<evidence type="ECO:0000256" key="3">
    <source>
        <dbReference type="ARBA" id="ARBA00012438"/>
    </source>
</evidence>
<dbReference type="GO" id="GO:0005524">
    <property type="term" value="F:ATP binding"/>
    <property type="evidence" value="ECO:0007669"/>
    <property type="project" value="UniProtKB-KW"/>
</dbReference>
<dbReference type="InterPro" id="IPR004358">
    <property type="entry name" value="Sig_transdc_His_kin-like_C"/>
</dbReference>
<keyword evidence="9" id="KW-0472">Membrane</keyword>
<keyword evidence="6" id="KW-0418">Kinase</keyword>
<dbReference type="SMART" id="SM00387">
    <property type="entry name" value="HATPase_c"/>
    <property type="match status" value="1"/>
</dbReference>
<keyword evidence="9" id="KW-0812">Transmembrane</keyword>
<feature type="domain" description="HAMP" evidence="11">
    <location>
        <begin position="206"/>
        <end position="259"/>
    </location>
</feature>
<dbReference type="PANTHER" id="PTHR45453:SF3">
    <property type="entry name" value="HISTIDINE KINASE"/>
    <property type="match status" value="1"/>
</dbReference>
<dbReference type="EC" id="2.7.13.3" evidence="3"/>
<keyword evidence="9" id="KW-1133">Transmembrane helix</keyword>
<keyword evidence="8" id="KW-0175">Coiled coil</keyword>
<evidence type="ECO:0000256" key="7">
    <source>
        <dbReference type="ARBA" id="ARBA00023012"/>
    </source>
</evidence>
<dbReference type="RefSeq" id="WP_268059804.1">
    <property type="nucleotide sequence ID" value="NZ_JAPQFJ010000002.1"/>
</dbReference>
<dbReference type="Gene3D" id="3.30.565.10">
    <property type="entry name" value="Histidine kinase-like ATPase, C-terminal domain"/>
    <property type="match status" value="1"/>
</dbReference>
<sequence>MNRKGITYKLFKITLLTFIFTITLILLVQGLFFKRFYVLTKERFIGKNLDIIQDTYGNYICSNYGSDVLFKYRVDKYEKSNDVYICVLGDNLKNIQFESPSFHAKFGKYGADDLKNKLKSNLKNPSILTPVGYPYISIKITSLGDVKTEFFVIVKSVSAPKGPHYLAVVHPLQPISEVMSISKEYYLIIYAIAIIIIISISFIYSKLISRPLLELNTVASKMSKLNFKTKCKIKSNDDELGALGNSLNFLSENLDTALTSLKLANEKLQQDIDKERELENMRKEFVADASHELKTPISLIKGYSEGIKDGIAKGNKQDNYLDIIIDECDKMNILVNEMLDLSKLEFGKIGLNIETFYLDYLIEKILNKHIDLIEQKNIILEIDILKNLLVFGDEFRIEGVITNFLTNAISYTSENHIIKITTYRFSNEIMVEFENEGEHIANEELSRIWEKFYRIEKSRDKKLGGTGLGLAICKNILSLHKSNFGVENTQTGVKFFFTLNISE</sequence>
<evidence type="ECO:0000313" key="12">
    <source>
        <dbReference type="EMBL" id="MCY6957432.1"/>
    </source>
</evidence>
<protein>
    <recommendedName>
        <fullName evidence="3">histidine kinase</fullName>
        <ecNumber evidence="3">2.7.13.3</ecNumber>
    </recommendedName>
</protein>
<dbReference type="SMART" id="SM00388">
    <property type="entry name" value="HisKA"/>
    <property type="match status" value="1"/>
</dbReference>
<dbReference type="CDD" id="cd00082">
    <property type="entry name" value="HisKA"/>
    <property type="match status" value="1"/>
</dbReference>
<dbReference type="SMART" id="SM00304">
    <property type="entry name" value="HAMP"/>
    <property type="match status" value="1"/>
</dbReference>
<evidence type="ECO:0000256" key="6">
    <source>
        <dbReference type="ARBA" id="ARBA00022777"/>
    </source>
</evidence>
<keyword evidence="5" id="KW-0808">Transferase</keyword>
<dbReference type="SUPFAM" id="SSF47384">
    <property type="entry name" value="Homodimeric domain of signal transducing histidine kinase"/>
    <property type="match status" value="1"/>
</dbReference>
<dbReference type="InterPro" id="IPR036097">
    <property type="entry name" value="HisK_dim/P_sf"/>
</dbReference>
<dbReference type="CDD" id="cd06225">
    <property type="entry name" value="HAMP"/>
    <property type="match status" value="1"/>
</dbReference>
<evidence type="ECO:0000313" key="13">
    <source>
        <dbReference type="Proteomes" id="UP001144612"/>
    </source>
</evidence>
<dbReference type="Pfam" id="PF00672">
    <property type="entry name" value="HAMP"/>
    <property type="match status" value="1"/>
</dbReference>
<keyword evidence="7" id="KW-0902">Two-component regulatory system</keyword>
<feature type="coiled-coil region" evidence="8">
    <location>
        <begin position="251"/>
        <end position="281"/>
    </location>
</feature>
<keyword evidence="13" id="KW-1185">Reference proteome</keyword>
<evidence type="ECO:0000256" key="2">
    <source>
        <dbReference type="ARBA" id="ARBA00004370"/>
    </source>
</evidence>
<dbReference type="InterPro" id="IPR003661">
    <property type="entry name" value="HisK_dim/P_dom"/>
</dbReference>
<comment type="subcellular location">
    <subcellularLocation>
        <location evidence="2">Membrane</location>
    </subcellularLocation>
</comment>
<evidence type="ECO:0000256" key="5">
    <source>
        <dbReference type="ARBA" id="ARBA00022679"/>
    </source>
</evidence>
<dbReference type="Proteomes" id="UP001144612">
    <property type="component" value="Unassembled WGS sequence"/>
</dbReference>
<evidence type="ECO:0000259" key="11">
    <source>
        <dbReference type="PROSITE" id="PS50885"/>
    </source>
</evidence>
<dbReference type="EMBL" id="JAPQFJ010000002">
    <property type="protein sequence ID" value="MCY6957432.1"/>
    <property type="molecule type" value="Genomic_DNA"/>
</dbReference>
<organism evidence="12 13">
    <name type="scientific">Clostridium brassicae</name>
    <dbReference type="NCBI Taxonomy" id="2999072"/>
    <lineage>
        <taxon>Bacteria</taxon>
        <taxon>Bacillati</taxon>
        <taxon>Bacillota</taxon>
        <taxon>Clostridia</taxon>
        <taxon>Eubacteriales</taxon>
        <taxon>Clostridiaceae</taxon>
        <taxon>Clostridium</taxon>
    </lineage>
</organism>
<comment type="catalytic activity">
    <reaction evidence="1">
        <text>ATP + protein L-histidine = ADP + protein N-phospho-L-histidine.</text>
        <dbReference type="EC" id="2.7.13.3"/>
    </reaction>
</comment>
<proteinExistence type="predicted"/>
<dbReference type="CDD" id="cd00075">
    <property type="entry name" value="HATPase"/>
    <property type="match status" value="1"/>
</dbReference>
<dbReference type="InterPro" id="IPR003660">
    <property type="entry name" value="HAMP_dom"/>
</dbReference>
<dbReference type="PANTHER" id="PTHR45453">
    <property type="entry name" value="PHOSPHATE REGULON SENSOR PROTEIN PHOR"/>
    <property type="match status" value="1"/>
</dbReference>
<name>A0ABT4D579_9CLOT</name>
<dbReference type="PRINTS" id="PR00344">
    <property type="entry name" value="BCTRLSENSOR"/>
</dbReference>
<dbReference type="InterPro" id="IPR003594">
    <property type="entry name" value="HATPase_dom"/>
</dbReference>
<dbReference type="Gene3D" id="1.10.287.130">
    <property type="match status" value="1"/>
</dbReference>
<comment type="caution">
    <text evidence="12">The sequence shown here is derived from an EMBL/GenBank/DDBJ whole genome shotgun (WGS) entry which is preliminary data.</text>
</comment>
<keyword evidence="4" id="KW-0597">Phosphoprotein</keyword>
<reference evidence="12" key="1">
    <citation type="submission" date="2022-12" db="EMBL/GenBank/DDBJ databases">
        <title>Clostridium sp. nov., isolated from industrial wastewater.</title>
        <authorList>
            <person name="Jiayan W."/>
        </authorList>
    </citation>
    <scope>NUCLEOTIDE SEQUENCE</scope>
    <source>
        <strain evidence="12">ZC22-4</strain>
    </source>
</reference>
<dbReference type="SUPFAM" id="SSF158472">
    <property type="entry name" value="HAMP domain-like"/>
    <property type="match status" value="1"/>
</dbReference>